<keyword evidence="1" id="KW-0732">Signal</keyword>
<dbReference type="Proteomes" id="UP000030980">
    <property type="component" value="Unassembled WGS sequence"/>
</dbReference>
<proteinExistence type="predicted"/>
<evidence type="ECO:0000313" key="3">
    <source>
        <dbReference type="Proteomes" id="UP000030980"/>
    </source>
</evidence>
<evidence type="ECO:0008006" key="4">
    <source>
        <dbReference type="Google" id="ProtNLM"/>
    </source>
</evidence>
<dbReference type="RefSeq" id="WP_039607147.1">
    <property type="nucleotide sequence ID" value="NZ_FMUP01000004.1"/>
</dbReference>
<keyword evidence="3" id="KW-1185">Reference proteome</keyword>
<dbReference type="EMBL" id="JTAK01000006">
    <property type="protein sequence ID" value="KHO63854.1"/>
    <property type="molecule type" value="Genomic_DNA"/>
</dbReference>
<feature type="signal peptide" evidence="1">
    <location>
        <begin position="1"/>
        <end position="18"/>
    </location>
</feature>
<reference evidence="2 3" key="1">
    <citation type="submission" date="2014-11" db="EMBL/GenBank/DDBJ databases">
        <title>Genome sequence of Pseudomonas tuomuerensis JCM 14085.</title>
        <authorList>
            <person name="Shin S.-K."/>
            <person name="Yi H."/>
        </authorList>
    </citation>
    <scope>NUCLEOTIDE SEQUENCE [LARGE SCALE GENOMIC DNA]</scope>
    <source>
        <strain evidence="2 3">JCM 14085</strain>
    </source>
</reference>
<sequence length="242" mass="26485">MPAFICLLLALLSLPVVAEAEPHVRLFQAAGWPQQREHFHAALRQAQQRYRDTLPAGVFQTLVANSNQRFQPRGMDERALETLRTRLTDPAPALDFFESPLGRKVVAAEVQASSPASLSRAPQALPLSEPRRATLRRLADALPASEAGVEVSLALAGVAADSLSQMIPGLPMGMASQGVLDSQRARLRQQMEPRLVEGLARVYQPLNDAELERFARFAESAEGQRYYRAALAALRASLRVGN</sequence>
<name>A0A0B3BT52_9PSED</name>
<dbReference type="AlphaFoldDB" id="A0A0B3BT52"/>
<comment type="caution">
    <text evidence="2">The sequence shown here is derived from an EMBL/GenBank/DDBJ whole genome shotgun (WGS) entry which is preliminary data.</text>
</comment>
<organism evidence="2 3">
    <name type="scientific">Pseudomonas flexibilis</name>
    <dbReference type="NCBI Taxonomy" id="706570"/>
    <lineage>
        <taxon>Bacteria</taxon>
        <taxon>Pseudomonadati</taxon>
        <taxon>Pseudomonadota</taxon>
        <taxon>Gammaproteobacteria</taxon>
        <taxon>Pseudomonadales</taxon>
        <taxon>Pseudomonadaceae</taxon>
        <taxon>Pseudomonas</taxon>
    </lineage>
</organism>
<accession>A0A0B3BT52</accession>
<dbReference type="STRING" id="706570.PT85_15310"/>
<dbReference type="OrthoDB" id="7013150at2"/>
<gene>
    <name evidence="2" type="ORF">PT85_15310</name>
</gene>
<evidence type="ECO:0000313" key="2">
    <source>
        <dbReference type="EMBL" id="KHO63854.1"/>
    </source>
</evidence>
<evidence type="ECO:0000256" key="1">
    <source>
        <dbReference type="SAM" id="SignalP"/>
    </source>
</evidence>
<protein>
    <recommendedName>
        <fullName evidence="4">DUF2059 domain-containing protein</fullName>
    </recommendedName>
</protein>
<feature type="chain" id="PRO_5002084389" description="DUF2059 domain-containing protein" evidence="1">
    <location>
        <begin position="19"/>
        <end position="242"/>
    </location>
</feature>